<evidence type="ECO:0000313" key="2">
    <source>
        <dbReference type="Proteomes" id="UP000322214"/>
    </source>
</evidence>
<name>A0A5B9PJJ2_9BACT</name>
<organism evidence="1 2">
    <name type="scientific">Mariniblastus fucicola</name>
    <dbReference type="NCBI Taxonomy" id="980251"/>
    <lineage>
        <taxon>Bacteria</taxon>
        <taxon>Pseudomonadati</taxon>
        <taxon>Planctomycetota</taxon>
        <taxon>Planctomycetia</taxon>
        <taxon>Pirellulales</taxon>
        <taxon>Pirellulaceae</taxon>
        <taxon>Mariniblastus</taxon>
    </lineage>
</organism>
<dbReference type="AlphaFoldDB" id="A0A5B9PJJ2"/>
<dbReference type="Proteomes" id="UP000322214">
    <property type="component" value="Chromosome"/>
</dbReference>
<dbReference type="OrthoDB" id="5379612at2"/>
<dbReference type="STRING" id="980251.GCA_001642875_00797"/>
<gene>
    <name evidence="1" type="ORF">MFFC18_47690</name>
</gene>
<keyword evidence="2" id="KW-1185">Reference proteome</keyword>
<evidence type="ECO:0000313" key="1">
    <source>
        <dbReference type="EMBL" id="QEG24846.1"/>
    </source>
</evidence>
<dbReference type="KEGG" id="mff:MFFC18_47690"/>
<sequence>MKLNLQSDARKVRKYIEQRIKNYPVYENLGPGEDDDPISLITIGFYAEQGGYMNLVFNTRPKAEVDGEWTLHIANDENMLPFPKWLSAYEAIWDGKTINVTKHDGTTCTLQNSSGDETVNAVFGEMLLAVMSELRDDGTLAQLPLAPEAFMVVEEFDGRYFWPTYETRKTKGRIQR</sequence>
<proteinExistence type="predicted"/>
<accession>A0A5B9PJJ2</accession>
<dbReference type="EMBL" id="CP042912">
    <property type="protein sequence ID" value="QEG24846.1"/>
    <property type="molecule type" value="Genomic_DNA"/>
</dbReference>
<dbReference type="RefSeq" id="WP_148619059.1">
    <property type="nucleotide sequence ID" value="NZ_CP042912.1"/>
</dbReference>
<reference evidence="1 2" key="1">
    <citation type="submission" date="2019-08" db="EMBL/GenBank/DDBJ databases">
        <title>Deep-cultivation of Planctomycetes and their phenomic and genomic characterization uncovers novel biology.</title>
        <authorList>
            <person name="Wiegand S."/>
            <person name="Jogler M."/>
            <person name="Boedeker C."/>
            <person name="Pinto D."/>
            <person name="Vollmers J."/>
            <person name="Rivas-Marin E."/>
            <person name="Kohn T."/>
            <person name="Peeters S.H."/>
            <person name="Heuer A."/>
            <person name="Rast P."/>
            <person name="Oberbeckmann S."/>
            <person name="Bunk B."/>
            <person name="Jeske O."/>
            <person name="Meyerdierks A."/>
            <person name="Storesund J.E."/>
            <person name="Kallscheuer N."/>
            <person name="Luecker S."/>
            <person name="Lage O.M."/>
            <person name="Pohl T."/>
            <person name="Merkel B.J."/>
            <person name="Hornburger P."/>
            <person name="Mueller R.-W."/>
            <person name="Bruemmer F."/>
            <person name="Labrenz M."/>
            <person name="Spormann A.M."/>
            <person name="Op den Camp H."/>
            <person name="Overmann J."/>
            <person name="Amann R."/>
            <person name="Jetten M.S.M."/>
            <person name="Mascher T."/>
            <person name="Medema M.H."/>
            <person name="Devos D.P."/>
            <person name="Kaster A.-K."/>
            <person name="Ovreas L."/>
            <person name="Rohde M."/>
            <person name="Galperin M.Y."/>
            <person name="Jogler C."/>
        </authorList>
    </citation>
    <scope>NUCLEOTIDE SEQUENCE [LARGE SCALE GENOMIC DNA]</scope>
    <source>
        <strain evidence="1 2">FC18</strain>
    </source>
</reference>
<protein>
    <submittedName>
        <fullName evidence="1">Uncharacterized protein</fullName>
    </submittedName>
</protein>